<dbReference type="AlphaFoldDB" id="A0A1S9DXI8"/>
<sequence>MSTPKAPANETAEYIEDKTYENVPTSLHLGNDLNIYLTPEQDMEDRANEHLEDINDEHLDYLGDLDDGQ</sequence>
<dbReference type="OrthoDB" id="4445798at2759"/>
<evidence type="ECO:0000313" key="2">
    <source>
        <dbReference type="Proteomes" id="UP000190312"/>
    </source>
</evidence>
<dbReference type="EMBL" id="MKZY01000001">
    <property type="protein sequence ID" value="OOO13762.1"/>
    <property type="molecule type" value="Genomic_DNA"/>
</dbReference>
<name>A0A1S9DXI8_ASPOZ</name>
<comment type="caution">
    <text evidence="1">The sequence shown here is derived from an EMBL/GenBank/DDBJ whole genome shotgun (WGS) entry which is preliminary data.</text>
</comment>
<reference evidence="1 2" key="1">
    <citation type="submission" date="2016-10" db="EMBL/GenBank/DDBJ databases">
        <title>Genome sequencing of Aspergillus oryzae BCC7051.</title>
        <authorList>
            <person name="Thammarongtham C."/>
            <person name="Vorapreeda T."/>
            <person name="Nookaew I."/>
            <person name="Srisuk T."/>
            <person name="Land M."/>
            <person name="Jeennor S."/>
            <person name="Laoteng K."/>
        </authorList>
    </citation>
    <scope>NUCLEOTIDE SEQUENCE [LARGE SCALE GENOMIC DNA]</scope>
    <source>
        <strain evidence="1 2">BCC7051</strain>
    </source>
</reference>
<organism evidence="1 2">
    <name type="scientific">Aspergillus oryzae</name>
    <name type="common">Yellow koji mold</name>
    <dbReference type="NCBI Taxonomy" id="5062"/>
    <lineage>
        <taxon>Eukaryota</taxon>
        <taxon>Fungi</taxon>
        <taxon>Dikarya</taxon>
        <taxon>Ascomycota</taxon>
        <taxon>Pezizomycotina</taxon>
        <taxon>Eurotiomycetes</taxon>
        <taxon>Eurotiomycetidae</taxon>
        <taxon>Eurotiales</taxon>
        <taxon>Aspergillaceae</taxon>
        <taxon>Aspergillus</taxon>
        <taxon>Aspergillus subgen. Circumdati</taxon>
    </lineage>
</organism>
<gene>
    <name evidence="1" type="ORF">OAory_01023570</name>
</gene>
<protein>
    <submittedName>
        <fullName evidence="1">Uncharacterized protein</fullName>
    </submittedName>
</protein>
<evidence type="ECO:0000313" key="1">
    <source>
        <dbReference type="EMBL" id="OOO13762.1"/>
    </source>
</evidence>
<dbReference type="Proteomes" id="UP000190312">
    <property type="component" value="Unassembled WGS sequence"/>
</dbReference>
<proteinExistence type="predicted"/>
<accession>A0A1S9DXI8</accession>